<keyword evidence="2" id="KW-1185">Reference proteome</keyword>
<gene>
    <name evidence="1" type="ORF">QFC24_005366</name>
</gene>
<organism evidence="1 2">
    <name type="scientific">Naganishia onofrii</name>
    <dbReference type="NCBI Taxonomy" id="1851511"/>
    <lineage>
        <taxon>Eukaryota</taxon>
        <taxon>Fungi</taxon>
        <taxon>Dikarya</taxon>
        <taxon>Basidiomycota</taxon>
        <taxon>Agaricomycotina</taxon>
        <taxon>Tremellomycetes</taxon>
        <taxon>Filobasidiales</taxon>
        <taxon>Filobasidiaceae</taxon>
        <taxon>Naganishia</taxon>
    </lineage>
</organism>
<comment type="caution">
    <text evidence="1">The sequence shown here is derived from an EMBL/GenBank/DDBJ whole genome shotgun (WGS) entry which is preliminary data.</text>
</comment>
<accession>A0ACC2XAG9</accession>
<evidence type="ECO:0000313" key="2">
    <source>
        <dbReference type="Proteomes" id="UP001234202"/>
    </source>
</evidence>
<sequence>MQYIVSVAEQLYMQGSRGNSSGHGRMVKAEWSPGRRHSGLLDLLNAACKRFTLEEIYEALDGSQTFFRQGNLIKIHPAALARELELRMQACRLAAQQHNIGYDASDSFIAYLVHLIGICWNHWFWPKTKYVKTAVSGKAVAGIPNYLYRYEPTDAAPTIEEMEAVAHRALSPWGYNEDDIRGAIQFDGPNRKGLDKQNIAPDWSSWNARPAEHRDLKTALDTCEVAWRIWP</sequence>
<name>A0ACC2XAG9_9TREE</name>
<dbReference type="EMBL" id="JASBWV010000021">
    <property type="protein sequence ID" value="KAJ9120409.1"/>
    <property type="molecule type" value="Genomic_DNA"/>
</dbReference>
<dbReference type="Proteomes" id="UP001234202">
    <property type="component" value="Unassembled WGS sequence"/>
</dbReference>
<reference evidence="1" key="1">
    <citation type="submission" date="2023-04" db="EMBL/GenBank/DDBJ databases">
        <title>Draft Genome sequencing of Naganishia species isolated from polar environments using Oxford Nanopore Technology.</title>
        <authorList>
            <person name="Leo P."/>
            <person name="Venkateswaran K."/>
        </authorList>
    </citation>
    <scope>NUCLEOTIDE SEQUENCE</scope>
    <source>
        <strain evidence="1">DBVPG 5303</strain>
    </source>
</reference>
<protein>
    <submittedName>
        <fullName evidence="1">Uncharacterized protein</fullName>
    </submittedName>
</protein>
<evidence type="ECO:0000313" key="1">
    <source>
        <dbReference type="EMBL" id="KAJ9120409.1"/>
    </source>
</evidence>
<proteinExistence type="predicted"/>